<proteinExistence type="predicted"/>
<protein>
    <submittedName>
        <fullName evidence="2">Uncharacterized protein</fullName>
    </submittedName>
</protein>
<reference evidence="2" key="1">
    <citation type="submission" date="2020-10" db="EMBL/GenBank/DDBJ databases">
        <authorList>
            <person name="Gilroy R."/>
        </authorList>
    </citation>
    <scope>NUCLEOTIDE SEQUENCE</scope>
    <source>
        <strain evidence="2">6919</strain>
    </source>
</reference>
<accession>A0A9D9NJA1</accession>
<gene>
    <name evidence="2" type="ORF">IAB88_00520</name>
</gene>
<feature type="transmembrane region" description="Helical" evidence="1">
    <location>
        <begin position="6"/>
        <end position="24"/>
    </location>
</feature>
<dbReference type="AlphaFoldDB" id="A0A9D9NJA1"/>
<keyword evidence="1" id="KW-0472">Membrane</keyword>
<evidence type="ECO:0000256" key="1">
    <source>
        <dbReference type="SAM" id="Phobius"/>
    </source>
</evidence>
<keyword evidence="1" id="KW-1133">Transmembrane helix</keyword>
<sequence length="202" mass="23085">MLLLVTSIGIVFAIVILFVAVSLLLTAIVKFWKWVAGIAVLFFFIVTMENIAGSGSGMSVWGWILLSVFAIAVGMIAGLAKAKKDRLTEREETPDNDIPEKVEYLRFWLTDVEYWCTPGEIRRLSYFPKVNLNAKYSKTTGIIEEITVSADFRIIGLVPKEFEREVLRLMIEKRITSAFLPERYYDRRMCKGMVELELAYIP</sequence>
<name>A0A9D9NJA1_9BACT</name>
<keyword evidence="1" id="KW-0812">Transmembrane</keyword>
<feature type="transmembrane region" description="Helical" evidence="1">
    <location>
        <begin position="31"/>
        <end position="48"/>
    </location>
</feature>
<feature type="transmembrane region" description="Helical" evidence="1">
    <location>
        <begin position="60"/>
        <end position="80"/>
    </location>
</feature>
<reference evidence="2" key="2">
    <citation type="journal article" date="2021" name="PeerJ">
        <title>Extensive microbial diversity within the chicken gut microbiome revealed by metagenomics and culture.</title>
        <authorList>
            <person name="Gilroy R."/>
            <person name="Ravi A."/>
            <person name="Getino M."/>
            <person name="Pursley I."/>
            <person name="Horton D.L."/>
            <person name="Alikhan N.F."/>
            <person name="Baker D."/>
            <person name="Gharbi K."/>
            <person name="Hall N."/>
            <person name="Watson M."/>
            <person name="Adriaenssens E.M."/>
            <person name="Foster-Nyarko E."/>
            <person name="Jarju S."/>
            <person name="Secka A."/>
            <person name="Antonio M."/>
            <person name="Oren A."/>
            <person name="Chaudhuri R.R."/>
            <person name="La Ragione R."/>
            <person name="Hildebrand F."/>
            <person name="Pallen M.J."/>
        </authorList>
    </citation>
    <scope>NUCLEOTIDE SEQUENCE</scope>
    <source>
        <strain evidence="2">6919</strain>
    </source>
</reference>
<evidence type="ECO:0000313" key="2">
    <source>
        <dbReference type="EMBL" id="MBO8475460.1"/>
    </source>
</evidence>
<comment type="caution">
    <text evidence="2">The sequence shown here is derived from an EMBL/GenBank/DDBJ whole genome shotgun (WGS) entry which is preliminary data.</text>
</comment>
<dbReference type="Proteomes" id="UP000823598">
    <property type="component" value="Unassembled WGS sequence"/>
</dbReference>
<dbReference type="EMBL" id="JADIMC010000010">
    <property type="protein sequence ID" value="MBO8475460.1"/>
    <property type="molecule type" value="Genomic_DNA"/>
</dbReference>
<organism evidence="2 3">
    <name type="scientific">Candidatus Limisoma faecipullorum</name>
    <dbReference type="NCBI Taxonomy" id="2840854"/>
    <lineage>
        <taxon>Bacteria</taxon>
        <taxon>Pseudomonadati</taxon>
        <taxon>Bacteroidota</taxon>
        <taxon>Bacteroidia</taxon>
        <taxon>Bacteroidales</taxon>
        <taxon>Candidatus Limisoma</taxon>
    </lineage>
</organism>
<evidence type="ECO:0000313" key="3">
    <source>
        <dbReference type="Proteomes" id="UP000823598"/>
    </source>
</evidence>